<evidence type="ECO:0000313" key="1">
    <source>
        <dbReference type="EMBL" id="WOO77947.1"/>
    </source>
</evidence>
<dbReference type="Proteomes" id="UP000827549">
    <property type="component" value="Chromosome 1"/>
</dbReference>
<gene>
    <name evidence="1" type="ORF">LOC62_01G001500</name>
</gene>
<reference evidence="1" key="1">
    <citation type="submission" date="2023-10" db="EMBL/GenBank/DDBJ databases">
        <authorList>
            <person name="Noh H."/>
        </authorList>
    </citation>
    <scope>NUCLEOTIDE SEQUENCE</scope>
    <source>
        <strain evidence="1">DUCC4014</strain>
    </source>
</reference>
<keyword evidence="2" id="KW-1185">Reference proteome</keyword>
<organism evidence="1 2">
    <name type="scientific">Vanrija pseudolonga</name>
    <dbReference type="NCBI Taxonomy" id="143232"/>
    <lineage>
        <taxon>Eukaryota</taxon>
        <taxon>Fungi</taxon>
        <taxon>Dikarya</taxon>
        <taxon>Basidiomycota</taxon>
        <taxon>Agaricomycotina</taxon>
        <taxon>Tremellomycetes</taxon>
        <taxon>Trichosporonales</taxon>
        <taxon>Trichosporonaceae</taxon>
        <taxon>Vanrija</taxon>
    </lineage>
</organism>
<protein>
    <submittedName>
        <fullName evidence="1">Uncharacterized protein</fullName>
    </submittedName>
</protein>
<dbReference type="RefSeq" id="XP_062623979.1">
    <property type="nucleotide sequence ID" value="XM_062767995.1"/>
</dbReference>
<sequence length="138" mass="16408">MNSDTVVAARSRHPLSRWLPRTRRQWASFNALEDLVRRTHDHLVVRTLEAKTDKSPLAQWRVGFQKVIHRRACELQRREAEHIYHTHPQAILNWVRNAADEERARREDKHIRADWARWIPEGLRLLQAAGIVAHFDFD</sequence>
<dbReference type="AlphaFoldDB" id="A0AAF0Y144"/>
<proteinExistence type="predicted"/>
<name>A0AAF0Y144_9TREE</name>
<dbReference type="EMBL" id="CP086714">
    <property type="protein sequence ID" value="WOO77947.1"/>
    <property type="molecule type" value="Genomic_DNA"/>
</dbReference>
<evidence type="ECO:0000313" key="2">
    <source>
        <dbReference type="Proteomes" id="UP000827549"/>
    </source>
</evidence>
<dbReference type="GeneID" id="87804755"/>
<accession>A0AAF0Y144</accession>